<comment type="caution">
    <text evidence="8">The sequence shown here is derived from an EMBL/GenBank/DDBJ whole genome shotgun (WGS) entry which is preliminary data.</text>
</comment>
<evidence type="ECO:0000259" key="7">
    <source>
        <dbReference type="PROSITE" id="PS50828"/>
    </source>
</evidence>
<dbReference type="InterPro" id="IPR001478">
    <property type="entry name" value="PDZ"/>
</dbReference>
<dbReference type="InterPro" id="IPR036063">
    <property type="entry name" value="Smr_dom_sf"/>
</dbReference>
<dbReference type="Gene3D" id="2.40.10.120">
    <property type="match status" value="1"/>
</dbReference>
<keyword evidence="3" id="KW-0378">Hydrolase</keyword>
<evidence type="ECO:0000256" key="5">
    <source>
        <dbReference type="SAM" id="MobiDB-lite"/>
    </source>
</evidence>
<accession>A0A813KK04</accession>
<keyword evidence="2" id="KW-0645">Protease</keyword>
<organism evidence="8 9">
    <name type="scientific">Polarella glacialis</name>
    <name type="common">Dinoflagellate</name>
    <dbReference type="NCBI Taxonomy" id="89957"/>
    <lineage>
        <taxon>Eukaryota</taxon>
        <taxon>Sar</taxon>
        <taxon>Alveolata</taxon>
        <taxon>Dinophyceae</taxon>
        <taxon>Suessiales</taxon>
        <taxon>Suessiaceae</taxon>
        <taxon>Polarella</taxon>
    </lineage>
</organism>
<evidence type="ECO:0000256" key="1">
    <source>
        <dbReference type="ARBA" id="ARBA00010541"/>
    </source>
</evidence>
<dbReference type="PRINTS" id="PR00834">
    <property type="entry name" value="PROTEASES2C"/>
</dbReference>
<dbReference type="InterPro" id="IPR009003">
    <property type="entry name" value="Peptidase_S1_PA"/>
</dbReference>
<dbReference type="Gene3D" id="1.25.40.10">
    <property type="entry name" value="Tetratricopeptide repeat domain"/>
    <property type="match status" value="3"/>
</dbReference>
<dbReference type="SUPFAM" id="SSF160443">
    <property type="entry name" value="SMR domain-like"/>
    <property type="match status" value="1"/>
</dbReference>
<comment type="similarity">
    <text evidence="1">Belongs to the peptidase S1C family.</text>
</comment>
<dbReference type="PANTHER" id="PTHR43343">
    <property type="entry name" value="PEPTIDASE S12"/>
    <property type="match status" value="1"/>
</dbReference>
<dbReference type="PANTHER" id="PTHR43343:SF3">
    <property type="entry name" value="PROTEASE DO-LIKE 8, CHLOROPLASTIC"/>
    <property type="match status" value="1"/>
</dbReference>
<dbReference type="Gene3D" id="2.30.42.10">
    <property type="match status" value="1"/>
</dbReference>
<feature type="region of interest" description="Disordered" evidence="5">
    <location>
        <begin position="24"/>
        <end position="52"/>
    </location>
</feature>
<dbReference type="Pfam" id="PF01713">
    <property type="entry name" value="Smr"/>
    <property type="match status" value="1"/>
</dbReference>
<evidence type="ECO:0000256" key="3">
    <source>
        <dbReference type="ARBA" id="ARBA00022801"/>
    </source>
</evidence>
<dbReference type="Pfam" id="PF13365">
    <property type="entry name" value="Trypsin_2"/>
    <property type="match status" value="1"/>
</dbReference>
<feature type="non-terminal residue" evidence="8">
    <location>
        <position position="1"/>
    </location>
</feature>
<evidence type="ECO:0000259" key="6">
    <source>
        <dbReference type="PROSITE" id="PS50106"/>
    </source>
</evidence>
<dbReference type="InterPro" id="IPR041489">
    <property type="entry name" value="PDZ_6"/>
</dbReference>
<feature type="region of interest" description="Disordered" evidence="5">
    <location>
        <begin position="744"/>
        <end position="764"/>
    </location>
</feature>
<dbReference type="InterPro" id="IPR002625">
    <property type="entry name" value="Smr_dom"/>
</dbReference>
<dbReference type="Pfam" id="PF17820">
    <property type="entry name" value="PDZ_6"/>
    <property type="match status" value="1"/>
</dbReference>
<dbReference type="Gene3D" id="3.30.1370.110">
    <property type="match status" value="1"/>
</dbReference>
<dbReference type="InterPro" id="IPR036034">
    <property type="entry name" value="PDZ_sf"/>
</dbReference>
<evidence type="ECO:0008006" key="10">
    <source>
        <dbReference type="Google" id="ProtNLM"/>
    </source>
</evidence>
<sequence>FGRAAAGCQGDGLAWHRRAAVRHTARQASWKAPQQKRGGRQTEAGSGRQREGTALTPAGYVADLVAYEKRDSWAAALWVFEKMRSKAAGSPDADKAMLRIGSKRKQLWRLSLSLYAGLHNQGVQLDQRTQKAAVVACSEGKQWEQALWLLRDMQRQSSAPDVQTFSAAISSLIRGECQSPARETWLEDLQDEMQGVGSSQAPSAGSQRTGPAWAKSRVVCAEWQRALSALEGAKSLKDGLNSNMYHEVIIECAKSQQHWRAMDILHEMQAEGFRPNAATLNAVIDASARNSEPTRALVTLSQMLPVFGVSPSFESFQAAMEACKQGGPNLWLTWLRQIQRWKADDGEPLAGASPSPPASQPWALALQLVDYMASHRKQFDEATRQDIKREILGCLVVHGHWEMTLQFMDAAARDKPDVAPQEKLFHAIGKQGSWEQMLQVLGWMDKQGVKVSGGIVSTLAGTFKRMQGWQQTLEILEVDAAKPESSSVMVSESIFNAALSLSATHLHHNDGCQYPIDLLDQMLTRGLQPDLLTYNVTLASCVQGGRVVLLERVLQRMREAMESSSGPVHGELWEQVYAQYQKVFETKKGTVYQSVIQNWRKWLAELEEGSYTEDAIEELILKTGVYTEGSYCINLHGMPVRVALAAARMLVESALRNPRDVVIITGRGRHSKFGGVLRKVVARMLSQDFRLRPSKESFKGRFEISEDAFADIARGANSLLRCRIFLLLPLLVILCPEEPRANFAGPGHASHSSQRLVHRSPDAGSPHCATVASGRSRTTLRALPPSTADLLAASRSMLRNVAAVTCALMIASATPIQEHLQVSAPAFAEEVLNAEEKQTVSLFERNTPGVVYITSEVFEVSNAARMEIEAVPRGSGSGWVLDDQGHILTNYHVIQNANSLTVKFIEGTEVQARVVGADPGSDVAVLQVQLPKGQQSLLKPLSRGSSAGLRVGQDVYAIGNPFGLDHTLTKGIVSGVGRTIMSIGGRPIQGAIQTDASINPGNSGGPLLNSQGQVIGMNTLIISPSGASAGVGFAIPSDTVAARANSILKYGYVKRPSLGLYLGQDGLAKRFSGREGGIVAGMQRNSAAGKAGLQVGDILLQINGHKVQRVNDIFAELDEHEPGESVEVRILRPDQPGFLGSDTDVVKFSEETVKVTLEEAPVKT</sequence>
<dbReference type="Proteomes" id="UP000626109">
    <property type="component" value="Unassembled WGS sequence"/>
</dbReference>
<dbReference type="InterPro" id="IPR051201">
    <property type="entry name" value="Chloro_Bact_Ser_Proteases"/>
</dbReference>
<gene>
    <name evidence="8" type="ORF">PGLA2088_LOCUS33311</name>
</gene>
<evidence type="ECO:0000313" key="9">
    <source>
        <dbReference type="Proteomes" id="UP000626109"/>
    </source>
</evidence>
<feature type="domain" description="Smr" evidence="7">
    <location>
        <begin position="633"/>
        <end position="687"/>
    </location>
</feature>
<dbReference type="InterPro" id="IPR011990">
    <property type="entry name" value="TPR-like_helical_dom_sf"/>
</dbReference>
<name>A0A813KK04_POLGL</name>
<dbReference type="PROSITE" id="PS50106">
    <property type="entry name" value="PDZ"/>
    <property type="match status" value="1"/>
</dbReference>
<evidence type="ECO:0000256" key="2">
    <source>
        <dbReference type="ARBA" id="ARBA00022670"/>
    </source>
</evidence>
<evidence type="ECO:0000256" key="4">
    <source>
        <dbReference type="PROSITE-ProRule" id="PRU00708"/>
    </source>
</evidence>
<dbReference type="PROSITE" id="PS50828">
    <property type="entry name" value="SMR"/>
    <property type="match status" value="1"/>
</dbReference>
<proteinExistence type="inferred from homology"/>
<dbReference type="PROSITE" id="PS51375">
    <property type="entry name" value="PPR"/>
    <property type="match status" value="1"/>
</dbReference>
<dbReference type="InterPro" id="IPR001940">
    <property type="entry name" value="Peptidase_S1C"/>
</dbReference>
<protein>
    <recommendedName>
        <fullName evidence="10">PDZ domain-containing protein</fullName>
    </recommendedName>
</protein>
<dbReference type="GO" id="GO:0004252">
    <property type="term" value="F:serine-type endopeptidase activity"/>
    <property type="evidence" value="ECO:0007669"/>
    <property type="project" value="InterPro"/>
</dbReference>
<feature type="repeat" description="PPR" evidence="4">
    <location>
        <begin position="241"/>
        <end position="275"/>
    </location>
</feature>
<dbReference type="InterPro" id="IPR002885">
    <property type="entry name" value="PPR_rpt"/>
</dbReference>
<reference evidence="8" key="1">
    <citation type="submission" date="2021-02" db="EMBL/GenBank/DDBJ databases">
        <authorList>
            <person name="Dougan E. K."/>
            <person name="Rhodes N."/>
            <person name="Thang M."/>
            <person name="Chan C."/>
        </authorList>
    </citation>
    <scope>NUCLEOTIDE SEQUENCE</scope>
</reference>
<dbReference type="SMART" id="SM00228">
    <property type="entry name" value="PDZ"/>
    <property type="match status" value="1"/>
</dbReference>
<dbReference type="EMBL" id="CAJNNW010030837">
    <property type="protein sequence ID" value="CAE8704663.1"/>
    <property type="molecule type" value="Genomic_DNA"/>
</dbReference>
<dbReference type="SUPFAM" id="SSF50494">
    <property type="entry name" value="Trypsin-like serine proteases"/>
    <property type="match status" value="1"/>
</dbReference>
<feature type="domain" description="PDZ" evidence="6">
    <location>
        <begin position="1047"/>
        <end position="1134"/>
    </location>
</feature>
<dbReference type="AlphaFoldDB" id="A0A813KK04"/>
<dbReference type="SMART" id="SM00463">
    <property type="entry name" value="SMR"/>
    <property type="match status" value="1"/>
</dbReference>
<dbReference type="Pfam" id="PF13812">
    <property type="entry name" value="PPR_3"/>
    <property type="match status" value="2"/>
</dbReference>
<dbReference type="GO" id="GO:0006508">
    <property type="term" value="P:proteolysis"/>
    <property type="evidence" value="ECO:0007669"/>
    <property type="project" value="UniProtKB-KW"/>
</dbReference>
<dbReference type="SUPFAM" id="SSF50156">
    <property type="entry name" value="PDZ domain-like"/>
    <property type="match status" value="1"/>
</dbReference>
<evidence type="ECO:0000313" key="8">
    <source>
        <dbReference type="EMBL" id="CAE8704663.1"/>
    </source>
</evidence>